<dbReference type="RefSeq" id="WP_156805451.1">
    <property type="nucleotide sequence ID" value="NZ_JBHSOJ010000016.1"/>
</dbReference>
<evidence type="ECO:0000256" key="8">
    <source>
        <dbReference type="ARBA" id="ARBA00022989"/>
    </source>
</evidence>
<evidence type="ECO:0000256" key="1">
    <source>
        <dbReference type="ARBA" id="ARBA00000085"/>
    </source>
</evidence>
<feature type="domain" description="Histidine kinase" evidence="12">
    <location>
        <begin position="117"/>
        <end position="316"/>
    </location>
</feature>
<evidence type="ECO:0000256" key="7">
    <source>
        <dbReference type="ARBA" id="ARBA00022777"/>
    </source>
</evidence>
<evidence type="ECO:0000256" key="9">
    <source>
        <dbReference type="ARBA" id="ARBA00023012"/>
    </source>
</evidence>
<feature type="transmembrane region" description="Helical" evidence="11">
    <location>
        <begin position="12"/>
        <end position="30"/>
    </location>
</feature>
<dbReference type="Gene3D" id="3.30.565.10">
    <property type="entry name" value="Histidine kinase-like ATPase, C-terminal domain"/>
    <property type="match status" value="1"/>
</dbReference>
<dbReference type="InterPro" id="IPR036890">
    <property type="entry name" value="HATPase_C_sf"/>
</dbReference>
<keyword evidence="14" id="KW-1185">Reference proteome</keyword>
<evidence type="ECO:0000256" key="10">
    <source>
        <dbReference type="ARBA" id="ARBA00023136"/>
    </source>
</evidence>
<dbReference type="Proteomes" id="UP001596110">
    <property type="component" value="Unassembled WGS sequence"/>
</dbReference>
<dbReference type="EC" id="2.7.13.3" evidence="3"/>
<keyword evidence="10 11" id="KW-0472">Membrane</keyword>
<evidence type="ECO:0000256" key="3">
    <source>
        <dbReference type="ARBA" id="ARBA00012438"/>
    </source>
</evidence>
<keyword evidence="6 11" id="KW-0812">Transmembrane</keyword>
<keyword evidence="7 13" id="KW-0418">Kinase</keyword>
<evidence type="ECO:0000313" key="13">
    <source>
        <dbReference type="EMBL" id="MFC5630959.1"/>
    </source>
</evidence>
<keyword evidence="4" id="KW-1003">Cell membrane</keyword>
<evidence type="ECO:0000256" key="5">
    <source>
        <dbReference type="ARBA" id="ARBA00022679"/>
    </source>
</evidence>
<protein>
    <recommendedName>
        <fullName evidence="3">histidine kinase</fullName>
        <ecNumber evidence="3">2.7.13.3</ecNumber>
    </recommendedName>
</protein>
<organism evidence="13 14">
    <name type="scientific">Streptococcus caledonicus</name>
    <dbReference type="NCBI Taxonomy" id="2614158"/>
    <lineage>
        <taxon>Bacteria</taxon>
        <taxon>Bacillati</taxon>
        <taxon>Bacillota</taxon>
        <taxon>Bacilli</taxon>
        <taxon>Lactobacillales</taxon>
        <taxon>Streptococcaceae</taxon>
        <taxon>Streptococcus</taxon>
    </lineage>
</organism>
<keyword evidence="9" id="KW-0902">Two-component regulatory system</keyword>
<dbReference type="EMBL" id="JBHSOJ010000016">
    <property type="protein sequence ID" value="MFC5630959.1"/>
    <property type="molecule type" value="Genomic_DNA"/>
</dbReference>
<name>A0ABW0UE06_9STRE</name>
<evidence type="ECO:0000256" key="4">
    <source>
        <dbReference type="ARBA" id="ARBA00022475"/>
    </source>
</evidence>
<keyword evidence="8 11" id="KW-1133">Transmembrane helix</keyword>
<gene>
    <name evidence="13" type="ORF">ACFPQ3_04975</name>
</gene>
<dbReference type="Pfam" id="PF02518">
    <property type="entry name" value="HATPase_c"/>
    <property type="match status" value="1"/>
</dbReference>
<evidence type="ECO:0000256" key="11">
    <source>
        <dbReference type="SAM" id="Phobius"/>
    </source>
</evidence>
<dbReference type="PANTHER" id="PTHR45453">
    <property type="entry name" value="PHOSPHATE REGULON SENSOR PROTEIN PHOR"/>
    <property type="match status" value="1"/>
</dbReference>
<dbReference type="PANTHER" id="PTHR45453:SF2">
    <property type="entry name" value="HISTIDINE KINASE"/>
    <property type="match status" value="1"/>
</dbReference>
<comment type="caution">
    <text evidence="13">The sequence shown here is derived from an EMBL/GenBank/DDBJ whole genome shotgun (WGS) entry which is preliminary data.</text>
</comment>
<dbReference type="InterPro" id="IPR005467">
    <property type="entry name" value="His_kinase_dom"/>
</dbReference>
<dbReference type="SMART" id="SM00387">
    <property type="entry name" value="HATPase_c"/>
    <property type="match status" value="1"/>
</dbReference>
<accession>A0ABW0UE06</accession>
<evidence type="ECO:0000313" key="14">
    <source>
        <dbReference type="Proteomes" id="UP001596110"/>
    </source>
</evidence>
<comment type="subcellular location">
    <subcellularLocation>
        <location evidence="2">Cell membrane</location>
        <topology evidence="2">Multi-pass membrane protein</topology>
    </subcellularLocation>
</comment>
<feature type="transmembrane region" description="Helical" evidence="11">
    <location>
        <begin position="36"/>
        <end position="57"/>
    </location>
</feature>
<comment type="catalytic activity">
    <reaction evidence="1">
        <text>ATP + protein L-histidine = ADP + protein N-phospho-L-histidine.</text>
        <dbReference type="EC" id="2.7.13.3"/>
    </reaction>
</comment>
<keyword evidence="5" id="KW-0808">Transferase</keyword>
<evidence type="ECO:0000256" key="2">
    <source>
        <dbReference type="ARBA" id="ARBA00004651"/>
    </source>
</evidence>
<dbReference type="SUPFAM" id="SSF55874">
    <property type="entry name" value="ATPase domain of HSP90 chaperone/DNA topoisomerase II/histidine kinase"/>
    <property type="match status" value="1"/>
</dbReference>
<proteinExistence type="predicted"/>
<evidence type="ECO:0000256" key="6">
    <source>
        <dbReference type="ARBA" id="ARBA00022692"/>
    </source>
</evidence>
<dbReference type="GO" id="GO:0016301">
    <property type="term" value="F:kinase activity"/>
    <property type="evidence" value="ECO:0007669"/>
    <property type="project" value="UniProtKB-KW"/>
</dbReference>
<dbReference type="PROSITE" id="PS50109">
    <property type="entry name" value="HIS_KIN"/>
    <property type="match status" value="1"/>
</dbReference>
<dbReference type="InterPro" id="IPR050351">
    <property type="entry name" value="BphY/WalK/GraS-like"/>
</dbReference>
<dbReference type="InterPro" id="IPR003594">
    <property type="entry name" value="HATPase_dom"/>
</dbReference>
<sequence length="318" mass="36875">MMMKYIKQHGIWYLVISFLSVGFLVSFALYHLPMIYFGMTLLFNLIVLIPFSIWHFLSFRRQLRLLANFRDLWEIAELSSPLDESYQKALSAHNDKAQQEVFRAQSQASRQQDLIKMWVHQMKVPLSAVSLMAQTNQLQSDDVNQQVIRLEHYLENLLTYLKFSERQDDFRFEQISVNELIKKVIKKNRILFFHKQLSVEVTGDWQLKTDKKWLSFALSQILDNAIKYSTAGGKITITLTKNSITIADQGIGILPEDLPRLFEEGFTGYNGHEHQKASGFGLYMTKQVLNQLDLAIEVTSQIDIGTEVVVSKRKNEAF</sequence>
<evidence type="ECO:0000259" key="12">
    <source>
        <dbReference type="PROSITE" id="PS50109"/>
    </source>
</evidence>
<reference evidence="14" key="1">
    <citation type="journal article" date="2019" name="Int. J. Syst. Evol. Microbiol.">
        <title>The Global Catalogue of Microorganisms (GCM) 10K type strain sequencing project: providing services to taxonomists for standard genome sequencing and annotation.</title>
        <authorList>
            <consortium name="The Broad Institute Genomics Platform"/>
            <consortium name="The Broad Institute Genome Sequencing Center for Infectious Disease"/>
            <person name="Wu L."/>
            <person name="Ma J."/>
        </authorList>
    </citation>
    <scope>NUCLEOTIDE SEQUENCE [LARGE SCALE GENOMIC DNA]</scope>
    <source>
        <strain evidence="14">DT43</strain>
    </source>
</reference>